<gene>
    <name evidence="3" type="ORF">MHPYR_730006</name>
</gene>
<dbReference type="EC" id="4.1.1.44" evidence="3"/>
<dbReference type="InterPro" id="IPR029032">
    <property type="entry name" value="AhpD-like"/>
</dbReference>
<evidence type="ECO:0000259" key="2">
    <source>
        <dbReference type="Pfam" id="PF12697"/>
    </source>
</evidence>
<dbReference type="Gene3D" id="1.20.1290.10">
    <property type="entry name" value="AhpD-like"/>
    <property type="match status" value="1"/>
</dbReference>
<dbReference type="InterPro" id="IPR012788">
    <property type="entry name" value="Decarb_PcaC"/>
</dbReference>
<name>A0A1Y5PT11_9MYCO</name>
<dbReference type="Gene3D" id="3.40.50.1820">
    <property type="entry name" value="alpha/beta hydrolase"/>
    <property type="match status" value="1"/>
</dbReference>
<dbReference type="GO" id="GO:0047570">
    <property type="term" value="F:3-oxoadipate enol-lactonase activity"/>
    <property type="evidence" value="ECO:0007669"/>
    <property type="project" value="UniProtKB-EC"/>
</dbReference>
<dbReference type="PANTHER" id="PTHR33570:SF2">
    <property type="entry name" value="CARBOXYMUCONOLACTONE DECARBOXYLASE-LIKE DOMAIN-CONTAINING PROTEIN"/>
    <property type="match status" value="1"/>
</dbReference>
<dbReference type="PANTHER" id="PTHR33570">
    <property type="entry name" value="4-CARBOXYMUCONOLACTONE DECARBOXYLASE FAMILY PROTEIN"/>
    <property type="match status" value="1"/>
</dbReference>
<dbReference type="GO" id="GO:0051920">
    <property type="term" value="F:peroxiredoxin activity"/>
    <property type="evidence" value="ECO:0007669"/>
    <property type="project" value="InterPro"/>
</dbReference>
<feature type="domain" description="AB hydrolase-1" evidence="2">
    <location>
        <begin position="26"/>
        <end position="247"/>
    </location>
</feature>
<dbReference type="InterPro" id="IPR003779">
    <property type="entry name" value="CMD-like"/>
</dbReference>
<dbReference type="Pfam" id="PF02627">
    <property type="entry name" value="CMD"/>
    <property type="match status" value="1"/>
</dbReference>
<dbReference type="SUPFAM" id="SSF69118">
    <property type="entry name" value="AhpD-like"/>
    <property type="match status" value="1"/>
</dbReference>
<evidence type="ECO:0000313" key="3">
    <source>
        <dbReference type="EMBL" id="SBS79311.1"/>
    </source>
</evidence>
<feature type="domain" description="Carboxymuconolactone decarboxylase-like" evidence="1">
    <location>
        <begin position="297"/>
        <end position="380"/>
    </location>
</feature>
<dbReference type="Pfam" id="PF12697">
    <property type="entry name" value="Abhydrolase_6"/>
    <property type="match status" value="1"/>
</dbReference>
<reference evidence="3" key="1">
    <citation type="submission" date="2016-03" db="EMBL/GenBank/DDBJ databases">
        <authorList>
            <person name="Ploux O."/>
        </authorList>
    </citation>
    <scope>NUCLEOTIDE SEQUENCE</scope>
    <source>
        <strain evidence="3">UC10</strain>
    </source>
</reference>
<keyword evidence="3" id="KW-0456">Lyase</keyword>
<dbReference type="InterPro" id="IPR029058">
    <property type="entry name" value="AB_hydrolase_fold"/>
</dbReference>
<organism evidence="3">
    <name type="scientific">uncultured Mycobacterium sp</name>
    <dbReference type="NCBI Taxonomy" id="171292"/>
    <lineage>
        <taxon>Bacteria</taxon>
        <taxon>Bacillati</taxon>
        <taxon>Actinomycetota</taxon>
        <taxon>Actinomycetes</taxon>
        <taxon>Mycobacteriales</taxon>
        <taxon>Mycobacteriaceae</taxon>
        <taxon>Mycobacterium</taxon>
        <taxon>environmental samples</taxon>
    </lineage>
</organism>
<dbReference type="NCBIfam" id="TIGR02425">
    <property type="entry name" value="decarb_PcaC"/>
    <property type="match status" value="1"/>
</dbReference>
<dbReference type="GO" id="GO:0047575">
    <property type="term" value="F:4-carboxymuconolactone decarboxylase activity"/>
    <property type="evidence" value="ECO:0007669"/>
    <property type="project" value="UniProtKB-EC"/>
</dbReference>
<protein>
    <submittedName>
        <fullName evidence="3">4-carboxymuconolactone decarboxylase / 3-oxoadipate enol-lactonase</fullName>
        <ecNumber evidence="3">3.1.1.24</ecNumber>
        <ecNumber evidence="3">4.1.1.44</ecNumber>
    </submittedName>
</protein>
<sequence length="392" mass="41047">MSVPRLQVIDLGGPDGGSLLLLGPSLGTSTATLWTGVAQRLNDHLRVVGWDLPGHGRGVQAQPFTIADLSAAVLLLADSLGADTFHYAGNSVGGCVGLQLLLNAPQRVGSATLLCTGAAIGTPDDWLERAATVRAGGIDTMLAGTAQRWFGPGFIARQPGVGAALLDALSHTDPESYALVCEALAMFDVTDRLSEIAIPVLAVAGSADGATPPESLRCIASGVQDGDLVVLDGVGHLAPVEAPDRVAGLIAELVGVPQPPSRTVEDVHRAGMAVRREVLGDAYVDGAVAGTTDLTADFQQMITQYAWGSIWTRPGLDLRSRSMITLTALVARGHHEELAMHLRAARRNGLINDEIKELLMQTAIYCGVPDANSAFRIAAEVLPEFNEHQGEQ</sequence>
<dbReference type="SUPFAM" id="SSF53474">
    <property type="entry name" value="alpha/beta-Hydrolases"/>
    <property type="match status" value="1"/>
</dbReference>
<dbReference type="InterPro" id="IPR000073">
    <property type="entry name" value="AB_hydrolase_1"/>
</dbReference>
<proteinExistence type="predicted"/>
<dbReference type="PRINTS" id="PR00111">
    <property type="entry name" value="ABHYDROLASE"/>
</dbReference>
<dbReference type="InterPro" id="IPR052512">
    <property type="entry name" value="4CMD/NDH-1_regulator"/>
</dbReference>
<evidence type="ECO:0000259" key="1">
    <source>
        <dbReference type="Pfam" id="PF02627"/>
    </source>
</evidence>
<dbReference type="EMBL" id="FLQS01000071">
    <property type="protein sequence ID" value="SBS79311.1"/>
    <property type="molecule type" value="Genomic_DNA"/>
</dbReference>
<dbReference type="AlphaFoldDB" id="A0A1Y5PT11"/>
<keyword evidence="3" id="KW-0378">Hydrolase</keyword>
<accession>A0A1Y5PT11</accession>
<dbReference type="EC" id="3.1.1.24" evidence="3"/>